<dbReference type="AlphaFoldDB" id="A0A0A9FYW2"/>
<sequence length="18" mass="2009">MLAAMVSTFLYICLLAFT</sequence>
<name>A0A0A9FYW2_ARUDO</name>
<reference evidence="1" key="2">
    <citation type="journal article" date="2015" name="Data Brief">
        <title>Shoot transcriptome of the giant reed, Arundo donax.</title>
        <authorList>
            <person name="Barrero R.A."/>
            <person name="Guerrero F.D."/>
            <person name="Moolhuijzen P."/>
            <person name="Goolsby J.A."/>
            <person name="Tidwell J."/>
            <person name="Bellgard S.E."/>
            <person name="Bellgard M.I."/>
        </authorList>
    </citation>
    <scope>NUCLEOTIDE SEQUENCE</scope>
    <source>
        <tissue evidence="1">Shoot tissue taken approximately 20 cm above the soil surface</tissue>
    </source>
</reference>
<protein>
    <submittedName>
        <fullName evidence="1">Uncharacterized protein</fullName>
    </submittedName>
</protein>
<accession>A0A0A9FYW2</accession>
<proteinExistence type="predicted"/>
<organism evidence="1">
    <name type="scientific">Arundo donax</name>
    <name type="common">Giant reed</name>
    <name type="synonym">Donax arundinaceus</name>
    <dbReference type="NCBI Taxonomy" id="35708"/>
    <lineage>
        <taxon>Eukaryota</taxon>
        <taxon>Viridiplantae</taxon>
        <taxon>Streptophyta</taxon>
        <taxon>Embryophyta</taxon>
        <taxon>Tracheophyta</taxon>
        <taxon>Spermatophyta</taxon>
        <taxon>Magnoliopsida</taxon>
        <taxon>Liliopsida</taxon>
        <taxon>Poales</taxon>
        <taxon>Poaceae</taxon>
        <taxon>PACMAD clade</taxon>
        <taxon>Arundinoideae</taxon>
        <taxon>Arundineae</taxon>
        <taxon>Arundo</taxon>
    </lineage>
</organism>
<evidence type="ECO:0000313" key="1">
    <source>
        <dbReference type="EMBL" id="JAE16409.1"/>
    </source>
</evidence>
<dbReference type="EMBL" id="GBRH01181487">
    <property type="protein sequence ID" value="JAE16409.1"/>
    <property type="molecule type" value="Transcribed_RNA"/>
</dbReference>
<reference evidence="1" key="1">
    <citation type="submission" date="2014-09" db="EMBL/GenBank/DDBJ databases">
        <authorList>
            <person name="Magalhaes I.L.F."/>
            <person name="Oliveira U."/>
            <person name="Santos F.R."/>
            <person name="Vidigal T.H.D.A."/>
            <person name="Brescovit A.D."/>
            <person name="Santos A.J."/>
        </authorList>
    </citation>
    <scope>NUCLEOTIDE SEQUENCE</scope>
    <source>
        <tissue evidence="1">Shoot tissue taken approximately 20 cm above the soil surface</tissue>
    </source>
</reference>